<name>A0A1U7ZLZ8_NELNU</name>
<dbReference type="InterPro" id="IPR009071">
    <property type="entry name" value="HMG_box_dom"/>
</dbReference>
<dbReference type="InParanoid" id="A0A1U7ZLZ8"/>
<dbReference type="GO" id="GO:0005634">
    <property type="term" value="C:nucleus"/>
    <property type="evidence" value="ECO:0000318"/>
    <property type="project" value="GO_Central"/>
</dbReference>
<feature type="compositionally biased region" description="Basic and acidic residues" evidence="2">
    <location>
        <begin position="139"/>
        <end position="155"/>
    </location>
</feature>
<feature type="region of interest" description="Disordered" evidence="2">
    <location>
        <begin position="1"/>
        <end position="21"/>
    </location>
</feature>
<keyword evidence="4" id="KW-1185">Reference proteome</keyword>
<evidence type="ECO:0000256" key="2">
    <source>
        <dbReference type="SAM" id="MobiDB-lite"/>
    </source>
</evidence>
<dbReference type="GO" id="GO:0010197">
    <property type="term" value="P:polar nucleus fusion"/>
    <property type="evidence" value="ECO:0000318"/>
    <property type="project" value="GO_Central"/>
</dbReference>
<dbReference type="SMART" id="SM00398">
    <property type="entry name" value="HMG"/>
    <property type="match status" value="1"/>
</dbReference>
<evidence type="ECO:0000259" key="3">
    <source>
        <dbReference type="PROSITE" id="PS50118"/>
    </source>
</evidence>
<keyword evidence="1" id="KW-0238">DNA-binding</keyword>
<dbReference type="RefSeq" id="XP_010248937.1">
    <property type="nucleotide sequence ID" value="XM_010250635.2"/>
</dbReference>
<dbReference type="AlphaFoldDB" id="A0A1U7ZLZ8"/>
<dbReference type="PROSITE" id="PS50118">
    <property type="entry name" value="HMG_BOX_2"/>
    <property type="match status" value="1"/>
</dbReference>
<dbReference type="GO" id="GO:0003677">
    <property type="term" value="F:DNA binding"/>
    <property type="evidence" value="ECO:0000318"/>
    <property type="project" value="GO_Central"/>
</dbReference>
<dbReference type="InterPro" id="IPR036910">
    <property type="entry name" value="HMG_box_dom_sf"/>
</dbReference>
<dbReference type="Proteomes" id="UP000189703">
    <property type="component" value="Unplaced"/>
</dbReference>
<dbReference type="OrthoDB" id="1919336at2759"/>
<evidence type="ECO:0000313" key="4">
    <source>
        <dbReference type="Proteomes" id="UP000189703"/>
    </source>
</evidence>
<accession>A0A1U7ZLZ8</accession>
<dbReference type="Pfam" id="PF00505">
    <property type="entry name" value="HMG_box"/>
    <property type="match status" value="1"/>
</dbReference>
<proteinExistence type="predicted"/>
<dbReference type="eggNOG" id="KOG0381">
    <property type="taxonomic scope" value="Eukaryota"/>
</dbReference>
<dbReference type="CDD" id="cd22005">
    <property type="entry name" value="HMG-box_AtHMGB1-like"/>
    <property type="match status" value="1"/>
</dbReference>
<dbReference type="PANTHER" id="PTHR47658:SF1">
    <property type="entry name" value="MEIOSIS INITIATOR PROTEIN"/>
    <property type="match status" value="1"/>
</dbReference>
<feature type="region of interest" description="Disordered" evidence="2">
    <location>
        <begin position="126"/>
        <end position="155"/>
    </location>
</feature>
<dbReference type="STRING" id="4432.A0A1U7ZLZ8"/>
<dbReference type="FunFam" id="1.10.30.10:FF:000084">
    <property type="entry name" value="HMG type nucleosome/chromatin assembly factor"/>
    <property type="match status" value="1"/>
</dbReference>
<evidence type="ECO:0000313" key="5">
    <source>
        <dbReference type="RefSeq" id="XP_010248937.1"/>
    </source>
</evidence>
<feature type="DNA-binding region" description="HMG box" evidence="1">
    <location>
        <begin position="105"/>
        <end position="174"/>
    </location>
</feature>
<organism evidence="4 5">
    <name type="scientific">Nelumbo nucifera</name>
    <name type="common">Sacred lotus</name>
    <dbReference type="NCBI Taxonomy" id="4432"/>
    <lineage>
        <taxon>Eukaryota</taxon>
        <taxon>Viridiplantae</taxon>
        <taxon>Streptophyta</taxon>
        <taxon>Embryophyta</taxon>
        <taxon>Tracheophyta</taxon>
        <taxon>Spermatophyta</taxon>
        <taxon>Magnoliopsida</taxon>
        <taxon>Proteales</taxon>
        <taxon>Nelumbonaceae</taxon>
        <taxon>Nelumbo</taxon>
    </lineage>
</organism>
<keyword evidence="1" id="KW-0539">Nucleus</keyword>
<evidence type="ECO:0000256" key="1">
    <source>
        <dbReference type="PROSITE-ProRule" id="PRU00267"/>
    </source>
</evidence>
<feature type="region of interest" description="Disordered" evidence="2">
    <location>
        <begin position="71"/>
        <end position="108"/>
    </location>
</feature>
<dbReference type="Gene3D" id="1.10.30.10">
    <property type="entry name" value="High mobility group box domain"/>
    <property type="match status" value="1"/>
</dbReference>
<dbReference type="PANTHER" id="PTHR47658">
    <property type="entry name" value="HIGH MOBILITY GROUP B PROTEIN 12-RELATED"/>
    <property type="match status" value="1"/>
</dbReference>
<feature type="domain" description="HMG box" evidence="3">
    <location>
        <begin position="105"/>
        <end position="174"/>
    </location>
</feature>
<protein>
    <submittedName>
        <fullName evidence="5">High mobility group B protein 7-like</fullName>
    </submittedName>
</protein>
<dbReference type="FunCoup" id="A0A1U7ZLZ8">
    <property type="interactions" value="949"/>
</dbReference>
<sequence length="195" mass="22188">MAGASSKSTPRARKRVEVEKSTLKRAKDGSAFTRCEECNKDVPVVLIDMHSCSLDSKIKMNLDAQVVERVTEVNKPTEKKRKAVSSEPKTKKSKKEKKVKDPNIPKRPPTAFFVFMEEFRKVYKEEHPDNKNVSVVSKEAGEKWKSMSDEEKKPYLDRVAGLKAEYEKAMEAYNAGKEEEQGGSEREEEEAEAEQ</sequence>
<dbReference type="KEGG" id="nnu:104591676"/>
<reference evidence="5" key="1">
    <citation type="submission" date="2025-08" db="UniProtKB">
        <authorList>
            <consortium name="RefSeq"/>
        </authorList>
    </citation>
    <scope>IDENTIFICATION</scope>
</reference>
<feature type="compositionally biased region" description="Acidic residues" evidence="2">
    <location>
        <begin position="186"/>
        <end position="195"/>
    </location>
</feature>
<gene>
    <name evidence="5" type="primary">LOC104591676</name>
</gene>
<dbReference type="GeneID" id="104591676"/>
<feature type="compositionally biased region" description="Basic and acidic residues" evidence="2">
    <location>
        <begin position="172"/>
        <end position="185"/>
    </location>
</feature>
<feature type="region of interest" description="Disordered" evidence="2">
    <location>
        <begin position="172"/>
        <end position="195"/>
    </location>
</feature>
<dbReference type="SUPFAM" id="SSF47095">
    <property type="entry name" value="HMG-box"/>
    <property type="match status" value="1"/>
</dbReference>
<dbReference type="OMA" id="SAFIRCE"/>